<dbReference type="GO" id="GO:0005737">
    <property type="term" value="C:cytoplasm"/>
    <property type="evidence" value="ECO:0007669"/>
    <property type="project" value="UniProtKB-SubCell"/>
</dbReference>
<dbReference type="GO" id="GO:0008360">
    <property type="term" value="P:regulation of cell shape"/>
    <property type="evidence" value="ECO:0007669"/>
    <property type="project" value="UniProtKB-UniRule"/>
</dbReference>
<dbReference type="CDD" id="cd07187">
    <property type="entry name" value="YvcK_like"/>
    <property type="match status" value="1"/>
</dbReference>
<dbReference type="Proteomes" id="UP000323521">
    <property type="component" value="Chromosome"/>
</dbReference>
<keyword evidence="3" id="KW-0812">Transmembrane</keyword>
<dbReference type="HAMAP" id="MF_00973">
    <property type="entry name" value="Gluconeogen_factor"/>
    <property type="match status" value="1"/>
</dbReference>
<feature type="transmembrane region" description="Helical" evidence="3">
    <location>
        <begin position="58"/>
        <end position="79"/>
    </location>
</feature>
<evidence type="ECO:0000313" key="4">
    <source>
        <dbReference type="EMBL" id="ATW25893.1"/>
    </source>
</evidence>
<dbReference type="InterPro" id="IPR038136">
    <property type="entry name" value="CofD-like_dom_sf"/>
</dbReference>
<reference evidence="4 5" key="1">
    <citation type="submission" date="2016-10" db="EMBL/GenBank/DDBJ databases">
        <title>Complete Genome Sequence of Peptococcaceae strain DCMF.</title>
        <authorList>
            <person name="Edwards R.J."/>
            <person name="Holland S.I."/>
            <person name="Deshpande N.P."/>
            <person name="Wong Y.K."/>
            <person name="Ertan H."/>
            <person name="Manefield M."/>
            <person name="Russell T.L."/>
            <person name="Lee M.J."/>
        </authorList>
    </citation>
    <scope>NUCLEOTIDE SEQUENCE [LARGE SCALE GENOMIC DNA]</scope>
    <source>
        <strain evidence="4 5">DCMF</strain>
    </source>
</reference>
<dbReference type="AlphaFoldDB" id="A0A3G1KTR4"/>
<dbReference type="GO" id="GO:0043743">
    <property type="term" value="F:LPPG:FO 2-phospho-L-lactate transferase activity"/>
    <property type="evidence" value="ECO:0007669"/>
    <property type="project" value="InterPro"/>
</dbReference>
<keyword evidence="1 2" id="KW-0963">Cytoplasm</keyword>
<organism evidence="4 5">
    <name type="scientific">Formimonas warabiya</name>
    <dbReference type="NCBI Taxonomy" id="1761012"/>
    <lineage>
        <taxon>Bacteria</taxon>
        <taxon>Bacillati</taxon>
        <taxon>Bacillota</taxon>
        <taxon>Clostridia</taxon>
        <taxon>Eubacteriales</taxon>
        <taxon>Peptococcaceae</taxon>
        <taxon>Candidatus Formimonas</taxon>
    </lineage>
</organism>
<accession>A0A3G1KTR4</accession>
<dbReference type="RefSeq" id="WP_148135157.1">
    <property type="nucleotide sequence ID" value="NZ_CP017634.1"/>
</dbReference>
<dbReference type="PANTHER" id="PTHR30135:SF3">
    <property type="entry name" value="GLUCONEOGENESIS FACTOR-RELATED"/>
    <property type="match status" value="1"/>
</dbReference>
<evidence type="ECO:0000313" key="5">
    <source>
        <dbReference type="Proteomes" id="UP000323521"/>
    </source>
</evidence>
<dbReference type="Gene3D" id="3.40.50.10680">
    <property type="entry name" value="CofD-like domains"/>
    <property type="match status" value="1"/>
</dbReference>
<evidence type="ECO:0000256" key="3">
    <source>
        <dbReference type="SAM" id="Phobius"/>
    </source>
</evidence>
<dbReference type="SUPFAM" id="SSF142338">
    <property type="entry name" value="CofD-like"/>
    <property type="match status" value="1"/>
</dbReference>
<keyword evidence="5" id="KW-1185">Reference proteome</keyword>
<dbReference type="KEGG" id="fwa:DCMF_14930"/>
<protein>
    <recommendedName>
        <fullName evidence="2">Putative gluconeogenesis factor</fullName>
    </recommendedName>
</protein>
<dbReference type="OrthoDB" id="9783842at2"/>
<comment type="function">
    <text evidence="2">Required for morphogenesis under gluconeogenic growth conditions.</text>
</comment>
<comment type="similarity">
    <text evidence="2">Belongs to the gluconeogenesis factor family.</text>
</comment>
<sequence length="430" mass="45864">MNFLRWLYPGLGLKRWILVIIFGLFCAAEGLAVAQGSELISLLERPLLKIVLGLTGDTFRIAAGTSIVIAGVAVMGLGFRQLMRNVLTGLFPGTGSRWGEKLLLQHQLKKGPKIVAIGGGTGLSALLRGLKEVTSNIVAIVAVTDDGGSSGRLRGDLGVLPPGDIRNCLVALADRESAIERLFNYRFSQGSELAGHSLGNLLLAGLTQVTGDFSAAVQEVSRILAVKGQVLPVTLEDTVLKGEMEDGRIVTGETSMVADSCRIKRVFLDPAHCTPLTEAIEAILAADAVILGPGSLYTSVIPNLLVPGIGQAIRASKAKVYYICNIMTQPGETDGFYASHHVQAILDHCGPGLIDKVIVNNEEISPKLKAKYLAQGAEPVQADFAHLKELKVDVIQHPLSAQNDLARHDPQKIVQVLLEEIPGNLASLFK</sequence>
<dbReference type="EMBL" id="CP017634">
    <property type="protein sequence ID" value="ATW25893.1"/>
    <property type="molecule type" value="Genomic_DNA"/>
</dbReference>
<dbReference type="InterPro" id="IPR010119">
    <property type="entry name" value="Gluconeogen_factor"/>
</dbReference>
<proteinExistence type="inferred from homology"/>
<dbReference type="NCBIfam" id="TIGR01826">
    <property type="entry name" value="CofD_related"/>
    <property type="match status" value="1"/>
</dbReference>
<evidence type="ECO:0000256" key="1">
    <source>
        <dbReference type="ARBA" id="ARBA00022490"/>
    </source>
</evidence>
<comment type="subcellular location">
    <subcellularLocation>
        <location evidence="2">Cytoplasm</location>
    </subcellularLocation>
</comment>
<dbReference type="InterPro" id="IPR002882">
    <property type="entry name" value="CofD"/>
</dbReference>
<evidence type="ECO:0000256" key="2">
    <source>
        <dbReference type="HAMAP-Rule" id="MF_00973"/>
    </source>
</evidence>
<name>A0A3G1KTR4_FORW1</name>
<dbReference type="Pfam" id="PF01933">
    <property type="entry name" value="CofD"/>
    <property type="match status" value="1"/>
</dbReference>
<keyword evidence="3" id="KW-0472">Membrane</keyword>
<keyword evidence="3" id="KW-1133">Transmembrane helix</keyword>
<gene>
    <name evidence="4" type="ORF">DCMF_14930</name>
</gene>
<dbReference type="PANTHER" id="PTHR30135">
    <property type="entry name" value="UNCHARACTERIZED PROTEIN YVCK-RELATED"/>
    <property type="match status" value="1"/>
</dbReference>